<feature type="transmembrane region" description="Helical" evidence="1">
    <location>
        <begin position="6"/>
        <end position="27"/>
    </location>
</feature>
<accession>A0AAE0NU06</accession>
<feature type="transmembrane region" description="Helical" evidence="1">
    <location>
        <begin position="146"/>
        <end position="172"/>
    </location>
</feature>
<keyword evidence="1" id="KW-1133">Transmembrane helix</keyword>
<dbReference type="Proteomes" id="UP001285441">
    <property type="component" value="Unassembled WGS sequence"/>
</dbReference>
<keyword evidence="1" id="KW-0812">Transmembrane</keyword>
<dbReference type="PANTHER" id="PTHR39470:SF1">
    <property type="entry name" value="CHORISMATE SYNTHASE PROTEIN"/>
    <property type="match status" value="1"/>
</dbReference>
<feature type="transmembrane region" description="Helical" evidence="1">
    <location>
        <begin position="225"/>
        <end position="244"/>
    </location>
</feature>
<feature type="transmembrane region" description="Helical" evidence="1">
    <location>
        <begin position="48"/>
        <end position="68"/>
    </location>
</feature>
<proteinExistence type="predicted"/>
<comment type="caution">
    <text evidence="2">The sequence shown here is derived from an EMBL/GenBank/DDBJ whole genome shotgun (WGS) entry which is preliminary data.</text>
</comment>
<protein>
    <recommendedName>
        <fullName evidence="4">Chorismate synthase protein</fullName>
    </recommendedName>
</protein>
<evidence type="ECO:0000313" key="3">
    <source>
        <dbReference type="Proteomes" id="UP001285441"/>
    </source>
</evidence>
<organism evidence="2 3">
    <name type="scientific">Podospora didyma</name>
    <dbReference type="NCBI Taxonomy" id="330526"/>
    <lineage>
        <taxon>Eukaryota</taxon>
        <taxon>Fungi</taxon>
        <taxon>Dikarya</taxon>
        <taxon>Ascomycota</taxon>
        <taxon>Pezizomycotina</taxon>
        <taxon>Sordariomycetes</taxon>
        <taxon>Sordariomycetidae</taxon>
        <taxon>Sordariales</taxon>
        <taxon>Podosporaceae</taxon>
        <taxon>Podospora</taxon>
    </lineage>
</organism>
<evidence type="ECO:0000256" key="1">
    <source>
        <dbReference type="SAM" id="Phobius"/>
    </source>
</evidence>
<keyword evidence="3" id="KW-1185">Reference proteome</keyword>
<sequence>MAVISISWGTIKSLLIFFGPMLLPKALGWYRSARALASQTHGRPIKPVSSSISCALVLLFSISAAFLVRTLPIFSPENIFAVTRSRLKIPVDVLFTRLSALRPLTAADEALRGKFVNIENKLLYLQFGPDVLAACPFCTADEPRSYLFYALPALLAPHLLNLAVIALVTAPAATGRAGSSWRTVATIGAVGLAMVDLLVVSQYSYQANRQAKDVSELDFFFWSARVYRSAGLALLNFLLGLALYQTSTNRMFVSPPSPAERVETTVRALQGVRGKLDAAGVVKNTTIRDDGLREHSSGYWGHEVRLMRDMMEEREVIEGVNDALQNRIDIQSITRNAEQYAANLIQPGGGPVQPGPSA</sequence>
<reference evidence="2" key="2">
    <citation type="submission" date="2023-06" db="EMBL/GenBank/DDBJ databases">
        <authorList>
            <consortium name="Lawrence Berkeley National Laboratory"/>
            <person name="Haridas S."/>
            <person name="Hensen N."/>
            <person name="Bonometti L."/>
            <person name="Westerberg I."/>
            <person name="Brannstrom I.O."/>
            <person name="Guillou S."/>
            <person name="Cros-Aarteil S."/>
            <person name="Calhoun S."/>
            <person name="Kuo A."/>
            <person name="Mondo S."/>
            <person name="Pangilinan J."/>
            <person name="Riley R."/>
            <person name="LaButti K."/>
            <person name="Andreopoulos B."/>
            <person name="Lipzen A."/>
            <person name="Chen C."/>
            <person name="Yanf M."/>
            <person name="Daum C."/>
            <person name="Ng V."/>
            <person name="Clum A."/>
            <person name="Steindorff A."/>
            <person name="Ohm R."/>
            <person name="Martin F."/>
            <person name="Silar P."/>
            <person name="Natvig D."/>
            <person name="Lalanne C."/>
            <person name="Gautier V."/>
            <person name="Ament-velasquez S.L."/>
            <person name="Kruys A."/>
            <person name="Hutchinson M.I."/>
            <person name="Powell A.J."/>
            <person name="Barry K."/>
            <person name="Miller A.N."/>
            <person name="Grigoriev I.V."/>
            <person name="Debuchy R."/>
            <person name="Gladieux P."/>
            <person name="Thoren M.H."/>
            <person name="Johannesson H."/>
        </authorList>
    </citation>
    <scope>NUCLEOTIDE SEQUENCE</scope>
    <source>
        <strain evidence="2">CBS 232.78</strain>
    </source>
</reference>
<evidence type="ECO:0000313" key="2">
    <source>
        <dbReference type="EMBL" id="KAK3387657.1"/>
    </source>
</evidence>
<dbReference type="EMBL" id="JAULSW010000003">
    <property type="protein sequence ID" value="KAK3387657.1"/>
    <property type="molecule type" value="Genomic_DNA"/>
</dbReference>
<reference evidence="2" key="1">
    <citation type="journal article" date="2023" name="Mol. Phylogenet. Evol.">
        <title>Genome-scale phylogeny and comparative genomics of the fungal order Sordariales.</title>
        <authorList>
            <person name="Hensen N."/>
            <person name="Bonometti L."/>
            <person name="Westerberg I."/>
            <person name="Brannstrom I.O."/>
            <person name="Guillou S."/>
            <person name="Cros-Aarteil S."/>
            <person name="Calhoun S."/>
            <person name="Haridas S."/>
            <person name="Kuo A."/>
            <person name="Mondo S."/>
            <person name="Pangilinan J."/>
            <person name="Riley R."/>
            <person name="LaButti K."/>
            <person name="Andreopoulos B."/>
            <person name="Lipzen A."/>
            <person name="Chen C."/>
            <person name="Yan M."/>
            <person name="Daum C."/>
            <person name="Ng V."/>
            <person name="Clum A."/>
            <person name="Steindorff A."/>
            <person name="Ohm R.A."/>
            <person name="Martin F."/>
            <person name="Silar P."/>
            <person name="Natvig D.O."/>
            <person name="Lalanne C."/>
            <person name="Gautier V."/>
            <person name="Ament-Velasquez S.L."/>
            <person name="Kruys A."/>
            <person name="Hutchinson M.I."/>
            <person name="Powell A.J."/>
            <person name="Barry K."/>
            <person name="Miller A.N."/>
            <person name="Grigoriev I.V."/>
            <person name="Debuchy R."/>
            <person name="Gladieux P."/>
            <person name="Hiltunen Thoren M."/>
            <person name="Johannesson H."/>
        </authorList>
    </citation>
    <scope>NUCLEOTIDE SEQUENCE</scope>
    <source>
        <strain evidence="2">CBS 232.78</strain>
    </source>
</reference>
<feature type="transmembrane region" description="Helical" evidence="1">
    <location>
        <begin position="184"/>
        <end position="205"/>
    </location>
</feature>
<gene>
    <name evidence="2" type="ORF">B0H63DRAFT_559137</name>
</gene>
<dbReference type="PANTHER" id="PTHR39470">
    <property type="entry name" value="CHROMOSOME 10, WHOLE GENOME SHOTGUN SEQUENCE"/>
    <property type="match status" value="1"/>
</dbReference>
<keyword evidence="1" id="KW-0472">Membrane</keyword>
<name>A0AAE0NU06_9PEZI</name>
<evidence type="ECO:0008006" key="4">
    <source>
        <dbReference type="Google" id="ProtNLM"/>
    </source>
</evidence>
<dbReference type="AlphaFoldDB" id="A0AAE0NU06"/>